<dbReference type="EMBL" id="LHUR01000013">
    <property type="protein sequence ID" value="KOA20431.1"/>
    <property type="molecule type" value="Genomic_DNA"/>
</dbReference>
<dbReference type="SMART" id="SM00900">
    <property type="entry name" value="FMN_bind"/>
    <property type="match status" value="1"/>
</dbReference>
<evidence type="ECO:0000259" key="2">
    <source>
        <dbReference type="SMART" id="SM00900"/>
    </source>
</evidence>
<keyword evidence="1" id="KW-0472">Membrane</keyword>
<keyword evidence="1" id="KW-0812">Transmembrane</keyword>
<comment type="caution">
    <text evidence="3">The sequence shown here is derived from an EMBL/GenBank/DDBJ whole genome shotgun (WGS) entry which is preliminary data.</text>
</comment>
<evidence type="ECO:0000313" key="3">
    <source>
        <dbReference type="EMBL" id="KOA20431.1"/>
    </source>
</evidence>
<evidence type="ECO:0000256" key="1">
    <source>
        <dbReference type="SAM" id="Phobius"/>
    </source>
</evidence>
<dbReference type="Gene3D" id="3.90.1010.20">
    <property type="match status" value="1"/>
</dbReference>
<reference evidence="4" key="1">
    <citation type="submission" date="2015-08" db="EMBL/GenBank/DDBJ databases">
        <title>Genome sequence of the strict anaerobe Clostridium homopropionicum LuHBu1 (DSM 5847T).</title>
        <authorList>
            <person name="Poehlein A."/>
            <person name="Beck M."/>
            <person name="Schiel-Bengelsdorf B."/>
            <person name="Bengelsdorf F.R."/>
            <person name="Daniel R."/>
            <person name="Duerre P."/>
        </authorList>
    </citation>
    <scope>NUCLEOTIDE SEQUENCE [LARGE SCALE GENOMIC DNA]</scope>
    <source>
        <strain evidence="4">DSM 5847</strain>
    </source>
</reference>
<dbReference type="Pfam" id="PF04205">
    <property type="entry name" value="FMN_bind"/>
    <property type="match status" value="1"/>
</dbReference>
<sequence length="128" mass="14348">MKSFFKILFSIIIIFILISGAGLFYLSRGLEDGRELKINNVKLSQVNDGIYSGEYNSGRWSNSVEVTIKNHKITKINVVKDVTFSKKDVTEELITKIIKNQNTNVDVVSGSTVTCKAYLKAIENALKK</sequence>
<feature type="transmembrane region" description="Helical" evidence="1">
    <location>
        <begin position="7"/>
        <end position="26"/>
    </location>
</feature>
<feature type="domain" description="FMN-binding" evidence="2">
    <location>
        <begin position="58"/>
        <end position="128"/>
    </location>
</feature>
<dbReference type="PATRIC" id="fig|1121318.3.peg.1027"/>
<name>A0A0L6ZBT5_9CLOT</name>
<dbReference type="GO" id="GO:0016020">
    <property type="term" value="C:membrane"/>
    <property type="evidence" value="ECO:0007669"/>
    <property type="project" value="InterPro"/>
</dbReference>
<keyword evidence="4" id="KW-1185">Reference proteome</keyword>
<dbReference type="Proteomes" id="UP000037043">
    <property type="component" value="Unassembled WGS sequence"/>
</dbReference>
<dbReference type="AlphaFoldDB" id="A0A0L6ZBT5"/>
<evidence type="ECO:0000313" key="4">
    <source>
        <dbReference type="Proteomes" id="UP000037043"/>
    </source>
</evidence>
<dbReference type="GO" id="GO:0010181">
    <property type="term" value="F:FMN binding"/>
    <property type="evidence" value="ECO:0007669"/>
    <property type="project" value="InterPro"/>
</dbReference>
<dbReference type="InterPro" id="IPR007329">
    <property type="entry name" value="FMN-bd"/>
</dbReference>
<accession>A0A0L6ZBT5</accession>
<organism evidence="3 4">
    <name type="scientific">Clostridium homopropionicum DSM 5847</name>
    <dbReference type="NCBI Taxonomy" id="1121318"/>
    <lineage>
        <taxon>Bacteria</taxon>
        <taxon>Bacillati</taxon>
        <taxon>Bacillota</taxon>
        <taxon>Clostridia</taxon>
        <taxon>Eubacteriales</taxon>
        <taxon>Clostridiaceae</taxon>
        <taxon>Clostridium</taxon>
    </lineage>
</organism>
<dbReference type="RefSeq" id="WP_052220602.1">
    <property type="nucleotide sequence ID" value="NZ_LHUR01000013.1"/>
</dbReference>
<proteinExistence type="predicted"/>
<gene>
    <name evidence="3" type="ORF">CLHOM_10190</name>
</gene>
<protein>
    <submittedName>
        <fullName evidence="3">FMN-binding domain protein</fullName>
    </submittedName>
</protein>
<dbReference type="STRING" id="36844.SAMN04488501_10823"/>
<keyword evidence="1" id="KW-1133">Transmembrane helix</keyword>